<keyword evidence="1" id="KW-1133">Transmembrane helix</keyword>
<sequence>MEENKAERLIKKYKEGQSTLSEEQFLFENTENLKPSLKAWTTFVKNNQTETPKDFNEHLWASFETKRNRKRKLLIGALTVAASVSVLIALFFTHPAPEELNYSEKEALLNIAREMVHHTDLAEIEERVIYENDIVIIYTTKEK</sequence>
<evidence type="ECO:0000256" key="1">
    <source>
        <dbReference type="SAM" id="Phobius"/>
    </source>
</evidence>
<accession>A0A1G7HES8</accession>
<name>A0A1G7HES8_9FLAO</name>
<dbReference type="AlphaFoldDB" id="A0A1G7HES8"/>
<keyword evidence="1" id="KW-0472">Membrane</keyword>
<dbReference type="Proteomes" id="UP000182114">
    <property type="component" value="Unassembled WGS sequence"/>
</dbReference>
<feature type="transmembrane region" description="Helical" evidence="1">
    <location>
        <begin position="73"/>
        <end position="92"/>
    </location>
</feature>
<organism evidence="2 3">
    <name type="scientific">Cellulophaga baltica</name>
    <dbReference type="NCBI Taxonomy" id="76594"/>
    <lineage>
        <taxon>Bacteria</taxon>
        <taxon>Pseudomonadati</taxon>
        <taxon>Bacteroidota</taxon>
        <taxon>Flavobacteriia</taxon>
        <taxon>Flavobacteriales</taxon>
        <taxon>Flavobacteriaceae</taxon>
        <taxon>Cellulophaga</taxon>
    </lineage>
</organism>
<keyword evidence="1" id="KW-0812">Transmembrane</keyword>
<evidence type="ECO:0000313" key="3">
    <source>
        <dbReference type="Proteomes" id="UP000182114"/>
    </source>
</evidence>
<keyword evidence="3" id="KW-1185">Reference proteome</keyword>
<reference evidence="3" key="1">
    <citation type="submission" date="2016-10" db="EMBL/GenBank/DDBJ databases">
        <authorList>
            <person name="Varghese N."/>
            <person name="Submissions S."/>
        </authorList>
    </citation>
    <scope>NUCLEOTIDE SEQUENCE [LARGE SCALE GENOMIC DNA]</scope>
    <source>
        <strain evidence="3">DSM 24729</strain>
    </source>
</reference>
<protein>
    <submittedName>
        <fullName evidence="2">Uncharacterized protein</fullName>
    </submittedName>
</protein>
<dbReference type="eggNOG" id="ENOG5033HN1">
    <property type="taxonomic scope" value="Bacteria"/>
</dbReference>
<proteinExistence type="predicted"/>
<evidence type="ECO:0000313" key="2">
    <source>
        <dbReference type="EMBL" id="SDE98804.1"/>
    </source>
</evidence>
<dbReference type="EMBL" id="FNBD01000006">
    <property type="protein sequence ID" value="SDE98804.1"/>
    <property type="molecule type" value="Genomic_DNA"/>
</dbReference>
<dbReference type="RefSeq" id="WP_139150245.1">
    <property type="nucleotide sequence ID" value="NZ_FNBD01000006.1"/>
</dbReference>
<gene>
    <name evidence="2" type="ORF">SAMN04487992_10621</name>
</gene>